<dbReference type="Proteomes" id="UP000789570">
    <property type="component" value="Unassembled WGS sequence"/>
</dbReference>
<keyword evidence="1" id="KW-1133">Transmembrane helix</keyword>
<protein>
    <submittedName>
        <fullName evidence="2">11079_t:CDS:1</fullName>
    </submittedName>
</protein>
<reference evidence="2" key="1">
    <citation type="submission" date="2021-06" db="EMBL/GenBank/DDBJ databases">
        <authorList>
            <person name="Kallberg Y."/>
            <person name="Tangrot J."/>
            <person name="Rosling A."/>
        </authorList>
    </citation>
    <scope>NUCLEOTIDE SEQUENCE</scope>
    <source>
        <strain evidence="2">UK204</strain>
    </source>
</reference>
<feature type="non-terminal residue" evidence="2">
    <location>
        <position position="210"/>
    </location>
</feature>
<dbReference type="AlphaFoldDB" id="A0A9N9IRN0"/>
<proteinExistence type="predicted"/>
<gene>
    <name evidence="2" type="ORF">FCALED_LOCUS15904</name>
</gene>
<keyword evidence="1" id="KW-0472">Membrane</keyword>
<feature type="transmembrane region" description="Helical" evidence="1">
    <location>
        <begin position="66"/>
        <end position="87"/>
    </location>
</feature>
<evidence type="ECO:0000313" key="2">
    <source>
        <dbReference type="EMBL" id="CAG8745112.1"/>
    </source>
</evidence>
<keyword evidence="1" id="KW-0812">Transmembrane</keyword>
<sequence>NEINSNYKSTLGITPNYKEKHLISSNLQTEPIDLNTLTDGVLSSRILLSAQYFFTNVETEQRTRTVFSIVGLVGGAYGVAAALYVVLFGTNVIRPWGCVQHSCGLRNKTQNKLRKELPIIPLINSNPGILNTSREISREEHIALQRRVHSLEVFLREYVVDIKYLNELKEDGATREDEGNDMLPVNVNYNHYNNNNVASPYGISTYNVHN</sequence>
<accession>A0A9N9IRN0</accession>
<keyword evidence="3" id="KW-1185">Reference proteome</keyword>
<evidence type="ECO:0000313" key="3">
    <source>
        <dbReference type="Proteomes" id="UP000789570"/>
    </source>
</evidence>
<dbReference type="OrthoDB" id="2339353at2759"/>
<evidence type="ECO:0000256" key="1">
    <source>
        <dbReference type="SAM" id="Phobius"/>
    </source>
</evidence>
<comment type="caution">
    <text evidence="2">The sequence shown here is derived from an EMBL/GenBank/DDBJ whole genome shotgun (WGS) entry which is preliminary data.</text>
</comment>
<dbReference type="EMBL" id="CAJVPQ010016233">
    <property type="protein sequence ID" value="CAG8745112.1"/>
    <property type="molecule type" value="Genomic_DNA"/>
</dbReference>
<name>A0A9N9IRN0_9GLOM</name>
<organism evidence="2 3">
    <name type="scientific">Funneliformis caledonium</name>
    <dbReference type="NCBI Taxonomy" id="1117310"/>
    <lineage>
        <taxon>Eukaryota</taxon>
        <taxon>Fungi</taxon>
        <taxon>Fungi incertae sedis</taxon>
        <taxon>Mucoromycota</taxon>
        <taxon>Glomeromycotina</taxon>
        <taxon>Glomeromycetes</taxon>
        <taxon>Glomerales</taxon>
        <taxon>Glomeraceae</taxon>
        <taxon>Funneliformis</taxon>
    </lineage>
</organism>